<accession>A0A6A6JRA7</accession>
<evidence type="ECO:0000256" key="1">
    <source>
        <dbReference type="SAM" id="MobiDB-lite"/>
    </source>
</evidence>
<dbReference type="AlphaFoldDB" id="A0A6A6JRA7"/>
<name>A0A6A6JRA7_WESOR</name>
<reference evidence="2" key="1">
    <citation type="journal article" date="2020" name="Stud. Mycol.">
        <title>101 Dothideomycetes genomes: a test case for predicting lifestyles and emergence of pathogens.</title>
        <authorList>
            <person name="Haridas S."/>
            <person name="Albert R."/>
            <person name="Binder M."/>
            <person name="Bloem J."/>
            <person name="Labutti K."/>
            <person name="Salamov A."/>
            <person name="Andreopoulos B."/>
            <person name="Baker S."/>
            <person name="Barry K."/>
            <person name="Bills G."/>
            <person name="Bluhm B."/>
            <person name="Cannon C."/>
            <person name="Castanera R."/>
            <person name="Culley D."/>
            <person name="Daum C."/>
            <person name="Ezra D."/>
            <person name="Gonzalez J."/>
            <person name="Henrissat B."/>
            <person name="Kuo A."/>
            <person name="Liang C."/>
            <person name="Lipzen A."/>
            <person name="Lutzoni F."/>
            <person name="Magnuson J."/>
            <person name="Mondo S."/>
            <person name="Nolan M."/>
            <person name="Ohm R."/>
            <person name="Pangilinan J."/>
            <person name="Park H.-J."/>
            <person name="Ramirez L."/>
            <person name="Alfaro M."/>
            <person name="Sun H."/>
            <person name="Tritt A."/>
            <person name="Yoshinaga Y."/>
            <person name="Zwiers L.-H."/>
            <person name="Turgeon B."/>
            <person name="Goodwin S."/>
            <person name="Spatafora J."/>
            <person name="Crous P."/>
            <person name="Grigoriev I."/>
        </authorList>
    </citation>
    <scope>NUCLEOTIDE SEQUENCE</scope>
    <source>
        <strain evidence="2">CBS 379.55</strain>
    </source>
</reference>
<dbReference type="RefSeq" id="XP_033656699.1">
    <property type="nucleotide sequence ID" value="XM_033799566.1"/>
</dbReference>
<dbReference type="Proteomes" id="UP000800097">
    <property type="component" value="Unassembled WGS sequence"/>
</dbReference>
<evidence type="ECO:0000313" key="3">
    <source>
        <dbReference type="Proteomes" id="UP000800097"/>
    </source>
</evidence>
<keyword evidence="3" id="KW-1185">Reference proteome</keyword>
<evidence type="ECO:0000313" key="2">
    <source>
        <dbReference type="EMBL" id="KAF2279160.1"/>
    </source>
</evidence>
<dbReference type="EMBL" id="ML986486">
    <property type="protein sequence ID" value="KAF2279160.1"/>
    <property type="molecule type" value="Genomic_DNA"/>
</dbReference>
<gene>
    <name evidence="2" type="ORF">EI97DRAFT_439559</name>
</gene>
<protein>
    <submittedName>
        <fullName evidence="2">Uncharacterized protein</fullName>
    </submittedName>
</protein>
<organism evidence="2 3">
    <name type="scientific">Westerdykella ornata</name>
    <dbReference type="NCBI Taxonomy" id="318751"/>
    <lineage>
        <taxon>Eukaryota</taxon>
        <taxon>Fungi</taxon>
        <taxon>Dikarya</taxon>
        <taxon>Ascomycota</taxon>
        <taxon>Pezizomycotina</taxon>
        <taxon>Dothideomycetes</taxon>
        <taxon>Pleosporomycetidae</taxon>
        <taxon>Pleosporales</taxon>
        <taxon>Sporormiaceae</taxon>
        <taxon>Westerdykella</taxon>
    </lineage>
</organism>
<proteinExistence type="predicted"/>
<feature type="region of interest" description="Disordered" evidence="1">
    <location>
        <begin position="135"/>
        <end position="159"/>
    </location>
</feature>
<dbReference type="GeneID" id="54552741"/>
<sequence length="266" mass="28917">MQANSYRSCPGNAVPEPYRSLHAWLLNAFSQPAFQDHGGFCPGRGKWTTTAVGACVRCEPYINTAGRIREFCRKYRQLSGTNQAYVSHLMLDRGYTLMDAVRTASRVPTSFAVLSPLPVDEHALRLPVSRTRETRWSAVAQTHDPRSSTPPALSALTHHSPADAAGFSSPIPAHGDTSYRFVLHETIIQGNGVRYHRILQLRPRTVPSGVPYSPIRGARVSLHVRRIGGPDVAEGRLQDVEGLPGGSGDVLTELLEIGAMAALSDG</sequence>